<dbReference type="EMBL" id="BSXT01000003">
    <property type="protein sequence ID" value="GMF14446.1"/>
    <property type="molecule type" value="Genomic_DNA"/>
</dbReference>
<name>A0A9W6WRY1_9STRA</name>
<dbReference type="AlphaFoldDB" id="A0A9W6WRY1"/>
<proteinExistence type="predicted"/>
<dbReference type="Proteomes" id="UP001165121">
    <property type="component" value="Unassembled WGS sequence"/>
</dbReference>
<feature type="region of interest" description="Disordered" evidence="1">
    <location>
        <begin position="61"/>
        <end position="82"/>
    </location>
</feature>
<evidence type="ECO:0000313" key="2">
    <source>
        <dbReference type="EMBL" id="GMF14446.1"/>
    </source>
</evidence>
<organism evidence="2 3">
    <name type="scientific">Phytophthora fragariaefolia</name>
    <dbReference type="NCBI Taxonomy" id="1490495"/>
    <lineage>
        <taxon>Eukaryota</taxon>
        <taxon>Sar</taxon>
        <taxon>Stramenopiles</taxon>
        <taxon>Oomycota</taxon>
        <taxon>Peronosporomycetes</taxon>
        <taxon>Peronosporales</taxon>
        <taxon>Peronosporaceae</taxon>
        <taxon>Phytophthora</taxon>
    </lineage>
</organism>
<protein>
    <submittedName>
        <fullName evidence="2">Unnamed protein product</fullName>
    </submittedName>
</protein>
<feature type="compositionally biased region" description="Acidic residues" evidence="1">
    <location>
        <begin position="61"/>
        <end position="72"/>
    </location>
</feature>
<comment type="caution">
    <text evidence="2">The sequence shown here is derived from an EMBL/GenBank/DDBJ whole genome shotgun (WGS) entry which is preliminary data.</text>
</comment>
<sequence>MSRIEKLLYINKWAQRSVIIPPSNNKTWVPDTERFVSTKTVKQSRWKTDWRAKSISFDLAEEGATGEDDDSTENGQECSTANDAEYKNVLWKEDGSLEVLAGLASGSR</sequence>
<accession>A0A9W6WRY1</accession>
<reference evidence="2" key="1">
    <citation type="submission" date="2023-04" db="EMBL/GenBank/DDBJ databases">
        <title>Phytophthora fragariaefolia NBRC 109709.</title>
        <authorList>
            <person name="Ichikawa N."/>
            <person name="Sato H."/>
            <person name="Tonouchi N."/>
        </authorList>
    </citation>
    <scope>NUCLEOTIDE SEQUENCE</scope>
    <source>
        <strain evidence="2">NBRC 109709</strain>
    </source>
</reference>
<feature type="compositionally biased region" description="Polar residues" evidence="1">
    <location>
        <begin position="73"/>
        <end position="82"/>
    </location>
</feature>
<keyword evidence="3" id="KW-1185">Reference proteome</keyword>
<evidence type="ECO:0000256" key="1">
    <source>
        <dbReference type="SAM" id="MobiDB-lite"/>
    </source>
</evidence>
<gene>
    <name evidence="2" type="ORF">Pfra01_000005200</name>
</gene>
<evidence type="ECO:0000313" key="3">
    <source>
        <dbReference type="Proteomes" id="UP001165121"/>
    </source>
</evidence>